<sequence length="32" mass="3580">MARASKKKPAARPAKRRKLPDGYERTGVPEDV</sequence>
<dbReference type="EMBL" id="BDIP01001391">
    <property type="protein sequence ID" value="GCA62780.1"/>
    <property type="molecule type" value="Genomic_DNA"/>
</dbReference>
<feature type="compositionally biased region" description="Basic and acidic residues" evidence="1">
    <location>
        <begin position="19"/>
        <end position="32"/>
    </location>
</feature>
<feature type="non-terminal residue" evidence="2">
    <location>
        <position position="32"/>
    </location>
</feature>
<reference evidence="2 3" key="1">
    <citation type="journal article" date="2018" name="PLoS ONE">
        <title>The draft genome of Kipferlia bialata reveals reductive genome evolution in fornicate parasites.</title>
        <authorList>
            <person name="Tanifuji G."/>
            <person name="Takabayashi S."/>
            <person name="Kume K."/>
            <person name="Takagi M."/>
            <person name="Nakayama T."/>
            <person name="Kamikawa R."/>
            <person name="Inagaki Y."/>
            <person name="Hashimoto T."/>
        </authorList>
    </citation>
    <scope>NUCLEOTIDE SEQUENCE [LARGE SCALE GENOMIC DNA]</scope>
    <source>
        <strain evidence="2">NY0173</strain>
    </source>
</reference>
<keyword evidence="3" id="KW-1185">Reference proteome</keyword>
<feature type="region of interest" description="Disordered" evidence="1">
    <location>
        <begin position="1"/>
        <end position="32"/>
    </location>
</feature>
<evidence type="ECO:0000256" key="1">
    <source>
        <dbReference type="SAM" id="MobiDB-lite"/>
    </source>
</evidence>
<accession>A0A391NPB2</accession>
<organism evidence="2 3">
    <name type="scientific">Kipferlia bialata</name>
    <dbReference type="NCBI Taxonomy" id="797122"/>
    <lineage>
        <taxon>Eukaryota</taxon>
        <taxon>Metamonada</taxon>
        <taxon>Carpediemonas-like organisms</taxon>
        <taxon>Kipferlia</taxon>
    </lineage>
</organism>
<dbReference type="AlphaFoldDB" id="A0A391NPB2"/>
<feature type="compositionally biased region" description="Basic residues" evidence="1">
    <location>
        <begin position="1"/>
        <end position="18"/>
    </location>
</feature>
<name>A0A391NPB2_9EUKA</name>
<proteinExistence type="predicted"/>
<evidence type="ECO:0000313" key="3">
    <source>
        <dbReference type="Proteomes" id="UP000265618"/>
    </source>
</evidence>
<dbReference type="Proteomes" id="UP000265618">
    <property type="component" value="Unassembled WGS sequence"/>
</dbReference>
<comment type="caution">
    <text evidence="2">The sequence shown here is derived from an EMBL/GenBank/DDBJ whole genome shotgun (WGS) entry which is preliminary data.</text>
</comment>
<protein>
    <submittedName>
        <fullName evidence="2">Uncharacterized protein</fullName>
    </submittedName>
</protein>
<evidence type="ECO:0000313" key="2">
    <source>
        <dbReference type="EMBL" id="GCA62780.1"/>
    </source>
</evidence>
<gene>
    <name evidence="2" type="ORF">KIPB_005775</name>
</gene>